<dbReference type="PANTHER" id="PTHR43242">
    <property type="entry name" value="NAD(P)-BINDING ROSSMANN-FOLD SUPERFAMILY PROTEIN"/>
    <property type="match status" value="1"/>
</dbReference>
<name>A0AB33KCV2_9ACTN</name>
<dbReference type="Pfam" id="PF04321">
    <property type="entry name" value="RmlD_sub_bind"/>
    <property type="match status" value="1"/>
</dbReference>
<organism evidence="2">
    <name type="scientific">Streptomyces sp. CMC78</name>
    <dbReference type="NCBI Taxonomy" id="3231512"/>
    <lineage>
        <taxon>Bacteria</taxon>
        <taxon>Bacillati</taxon>
        <taxon>Actinomycetota</taxon>
        <taxon>Actinomycetes</taxon>
        <taxon>Kitasatosporales</taxon>
        <taxon>Streptomycetaceae</taxon>
        <taxon>Streptomyces</taxon>
    </lineage>
</organism>
<dbReference type="RefSeq" id="WP_319598738.1">
    <property type="nucleotide sequence ID" value="NZ_AP035884.1"/>
</dbReference>
<dbReference type="InterPro" id="IPR036291">
    <property type="entry name" value="NAD(P)-bd_dom_sf"/>
</dbReference>
<reference evidence="2" key="1">
    <citation type="submission" date="2024-07" db="EMBL/GenBank/DDBJ databases">
        <title>Complete genome sequences of cellulolytic bacteria, Kitasatospora sp. CMC57 and Streptomyces sp. CMC78, isolated from Japanese agricultural soil.</title>
        <authorList>
            <person name="Hashimoto T."/>
            <person name="Ito M."/>
            <person name="Iwamoto M."/>
            <person name="Fukahori D."/>
            <person name="Shoda T."/>
            <person name="Sakoda M."/>
            <person name="Morohoshi T."/>
            <person name="Mitsuboshi M."/>
            <person name="Nishizawa T."/>
        </authorList>
    </citation>
    <scope>NUCLEOTIDE SEQUENCE</scope>
    <source>
        <strain evidence="2">CMC78</strain>
    </source>
</reference>
<gene>
    <name evidence="2" type="ORF">SCMC78_23080</name>
</gene>
<accession>A0AB33KCV2</accession>
<dbReference type="Gene3D" id="3.40.50.720">
    <property type="entry name" value="NAD(P)-binding Rossmann-like Domain"/>
    <property type="match status" value="1"/>
</dbReference>
<dbReference type="EMBL" id="AP035884">
    <property type="protein sequence ID" value="BFP52501.1"/>
    <property type="molecule type" value="Genomic_DNA"/>
</dbReference>
<dbReference type="SUPFAM" id="SSF51735">
    <property type="entry name" value="NAD(P)-binding Rossmann-fold domains"/>
    <property type="match status" value="1"/>
</dbReference>
<evidence type="ECO:0000259" key="1">
    <source>
        <dbReference type="Pfam" id="PF04321"/>
    </source>
</evidence>
<protein>
    <submittedName>
        <fullName evidence="2">SDR family oxidoreductase</fullName>
    </submittedName>
</protein>
<dbReference type="PANTHER" id="PTHR43242:SF1">
    <property type="entry name" value="NAD(P)-BINDING ROSSMANN-FOLD SUPERFAMILY PROTEIN"/>
    <property type="match status" value="1"/>
</dbReference>
<dbReference type="AlphaFoldDB" id="A0AB33KCV2"/>
<feature type="domain" description="RmlD-like substrate binding" evidence="1">
    <location>
        <begin position="1"/>
        <end position="271"/>
    </location>
</feature>
<evidence type="ECO:0000313" key="2">
    <source>
        <dbReference type="EMBL" id="BFP52501.1"/>
    </source>
</evidence>
<proteinExistence type="predicted"/>
<dbReference type="InterPro" id="IPR029903">
    <property type="entry name" value="RmlD-like-bd"/>
</dbReference>
<sequence>MRVLTVGSGFVGRAVGTALAASGTDVVLASRTPLVPPPHPWLPLDATDAEACARTVERAEPDALVLVHGPSDVTWCESHPKEARDGHVGATRALVRAAAGRRIVMISTDNVFDGRAEQYDEYAATAPANAYGAAKLAAEHTLLEESDQATVLRVSLVYGLDPLRTGNWLNYFELCVRQLRLGETVQAPVDQWVTPVLVDDVAAVTRAVVTAPAPELLHLGGPERLSRARWAGLVAERLGVPAERVSPVPKASSRYASRPENTCLSSALLASAPATRGIRVRGAREGVRVLLPETGSGRANGIPC</sequence>
<dbReference type="KEGG" id="stcm:SCMC78_23080"/>